<sequence length="370" mass="42376">MSRMNFSTHVMNVFNDMNTSYDEIKNLMFDLYKGELDEGISKKDAEDKLREMSLKIFGLTKDAKKRERIRAYEEFGRQFFNVIEEVTDWTVSTGLKENEWFNELVNYRNLNDGDENLFKNEHEEVILSVARMGKRHHDTMLQRLPEGETYSVETDLYGAAVGADIDKYLIGQEDWTKLIDAITKAFVVMVQDLIFAEVLNAPKKLPVQTGFVETGALNTQNRGKFNKVLQNVSVANDNAEVVIMGTMVGLQELENLVNVNWIAASQKEAVASMGRLGNYGRYRLVEIPQRFARNDVTKTMYDDNTLWIFASGDNKMVDMVDVGETIIDEITDRGEANSNIADLMKYEVQRELGVATRLGRYFGQWKISQD</sequence>
<organism evidence="1">
    <name type="scientific">Siphoviridae sp. ctXZx16</name>
    <dbReference type="NCBI Taxonomy" id="2826371"/>
    <lineage>
        <taxon>Viruses</taxon>
        <taxon>Duplodnaviria</taxon>
        <taxon>Heunggongvirae</taxon>
        <taxon>Uroviricota</taxon>
        <taxon>Caudoviricetes</taxon>
    </lineage>
</organism>
<accession>A0A8S5MKR0</accession>
<name>A0A8S5MKR0_9CAUD</name>
<dbReference type="EMBL" id="BK014925">
    <property type="protein sequence ID" value="DAD82818.1"/>
    <property type="molecule type" value="Genomic_DNA"/>
</dbReference>
<protein>
    <submittedName>
        <fullName evidence="1">Capsid protein</fullName>
    </submittedName>
</protein>
<evidence type="ECO:0000313" key="1">
    <source>
        <dbReference type="EMBL" id="DAD82818.1"/>
    </source>
</evidence>
<proteinExistence type="predicted"/>
<reference evidence="1" key="1">
    <citation type="journal article" date="2021" name="Proc. Natl. Acad. Sci. U.S.A.">
        <title>A Catalog of Tens of Thousands of Viruses from Human Metagenomes Reveals Hidden Associations with Chronic Diseases.</title>
        <authorList>
            <person name="Tisza M.J."/>
            <person name="Buck C.B."/>
        </authorList>
    </citation>
    <scope>NUCLEOTIDE SEQUENCE</scope>
    <source>
        <strain evidence="1">CtXZx16</strain>
    </source>
</reference>